<keyword evidence="3" id="KW-1185">Reference proteome</keyword>
<protein>
    <recommendedName>
        <fullName evidence="4">ABC transporter permease</fullName>
    </recommendedName>
</protein>
<evidence type="ECO:0000313" key="3">
    <source>
        <dbReference type="Proteomes" id="UP000008812"/>
    </source>
</evidence>
<accession>B3PN05</accession>
<dbReference type="EMBL" id="CP001047">
    <property type="protein sequence ID" value="ACF07407.1"/>
    <property type="molecule type" value="Genomic_DNA"/>
</dbReference>
<feature type="transmembrane region" description="Helical" evidence="1">
    <location>
        <begin position="58"/>
        <end position="84"/>
    </location>
</feature>
<dbReference type="RefSeq" id="WP_012498364.1">
    <property type="nucleotide sequence ID" value="NC_011025.1"/>
</dbReference>
<dbReference type="HOGENOM" id="CLU_405872_0_0_14"/>
<feature type="transmembrane region" description="Helical" evidence="1">
    <location>
        <begin position="20"/>
        <end position="38"/>
    </location>
</feature>
<reference evidence="2 3" key="1">
    <citation type="journal article" date="2008" name="Infect. Immun.">
        <title>Genome of Mycoplasma arthritidis.</title>
        <authorList>
            <person name="Dybvig K."/>
            <person name="Zuhua C."/>
            <person name="Lao P."/>
            <person name="Jordan D.S."/>
            <person name="French C.T."/>
            <person name="Tu A.H."/>
            <person name="Loraine A.E."/>
        </authorList>
    </citation>
    <scope>NUCLEOTIDE SEQUENCE [LARGE SCALE GENOMIC DNA]</scope>
    <source>
        <strain evidence="2 3">158L3-1</strain>
    </source>
</reference>
<dbReference type="AlphaFoldDB" id="B3PN05"/>
<evidence type="ECO:0000313" key="2">
    <source>
        <dbReference type="EMBL" id="ACF07407.1"/>
    </source>
</evidence>
<evidence type="ECO:0008006" key="4">
    <source>
        <dbReference type="Google" id="ProtNLM"/>
    </source>
</evidence>
<evidence type="ECO:0000256" key="1">
    <source>
        <dbReference type="SAM" id="Phobius"/>
    </source>
</evidence>
<sequence length="569" mass="65031">MRIFFQLQLKIFYRQISSYVAAVVIGFLNICMALALYISIKVVGGNNELIKTPEINRIFRGFMIFFAVASSFVISAFAMQTLFYKYKSEGIYYVMHSKPIKRSKIYIATILAGLIVLTSQTAIISVGYFIGTMILPSMTWKAKILSSLTFYLGCWLIAVFSLALGSIVNNYIQSKSYQFAAAWVPIIITLLFSFIATPPATKANVLHTIAPNQLVTPVKEKPNEDEINQLAKRISDPRNNTFEYSIENKLDEETFSESVNESNRNLYRGVYWADPNTYFSSMFFLTGREDNRTNEFMYTKKYNYTEQNFQTALKNKHLVFKTIDTDVNGNKVVNYYTLSYNRPLINELGSIKSNERSLLGNYLKNAGTLKIREQIRKAYIDIEKNLLSKLNSLYDDPNFVISKNITTLTPLTLLSNLAKIAADSKLFEIIRDFTVDHTTFPNDPQYDKETLKKLTKSELESLSTNPTFSNFILKYNLAKQSALLYLLVKLIQDKANGTLNNFNYKTIDKYLSRNSSLSALKIVQLNNNKVINFGTREPLKWYYALLIWAFTCTALITVGAIIFKKGNLQ</sequence>
<proteinExistence type="predicted"/>
<feature type="transmembrane region" description="Helical" evidence="1">
    <location>
        <begin position="541"/>
        <end position="563"/>
    </location>
</feature>
<feature type="transmembrane region" description="Helical" evidence="1">
    <location>
        <begin position="150"/>
        <end position="172"/>
    </location>
</feature>
<feature type="transmembrane region" description="Helical" evidence="1">
    <location>
        <begin position="179"/>
        <end position="196"/>
    </location>
</feature>
<organism evidence="2 3">
    <name type="scientific">Metamycoplasma arthritidis (strain 158L3-1)</name>
    <name type="common">Mycoplasma arthritidis</name>
    <dbReference type="NCBI Taxonomy" id="243272"/>
    <lineage>
        <taxon>Bacteria</taxon>
        <taxon>Bacillati</taxon>
        <taxon>Mycoplasmatota</taxon>
        <taxon>Mycoplasmoidales</taxon>
        <taxon>Metamycoplasmataceae</taxon>
        <taxon>Metamycoplasma</taxon>
    </lineage>
</organism>
<dbReference type="Proteomes" id="UP000008812">
    <property type="component" value="Chromosome"/>
</dbReference>
<gene>
    <name evidence="2" type="ordered locus">MARTH_orf623</name>
</gene>
<keyword evidence="1" id="KW-1133">Transmembrane helix</keyword>
<dbReference type="STRING" id="243272.MARTH_orf623"/>
<dbReference type="KEGG" id="mat:MARTH_orf623"/>
<keyword evidence="1" id="KW-0812">Transmembrane</keyword>
<keyword evidence="1" id="KW-0472">Membrane</keyword>
<dbReference type="eggNOG" id="ENOG5030MJ3">
    <property type="taxonomic scope" value="Bacteria"/>
</dbReference>
<name>B3PN05_META1</name>
<feature type="transmembrane region" description="Helical" evidence="1">
    <location>
        <begin position="105"/>
        <end position="130"/>
    </location>
</feature>